<reference evidence="7" key="1">
    <citation type="submission" date="2016-10" db="EMBL/GenBank/DDBJ databases">
        <authorList>
            <person name="Varghese N."/>
            <person name="Submissions S."/>
        </authorList>
    </citation>
    <scope>NUCLEOTIDE SEQUENCE [LARGE SCALE GENOMIC DNA]</scope>
    <source>
        <strain evidence="7">CGMCC 1.10971</strain>
    </source>
</reference>
<sequence length="422" mass="46972">MSDTVPEGWKSHKLNTITNVIDSAHQTPSFSESGYPMVRIGDIKGGKLTLENTALVSKEVFKAFTKKYAPTHNDLLMTRVGSYGRCSIVKAKQAFCLGQNTVVINPISIDPDYLYHFLQTRNINEQIEDTVGGSSQKSLSLSAIMNLKVLTPDKCEQKKIAAILTSADDVIDKTQAQINKLKDLKTGMMQELLTKGIGHTEFKDSPVGIIPKEWEVFTSQELLKKGILEKLQDGNHGSQYPRAQEFLKEGVPYIAASHISELGEINFKVCPHLSQQSADQMRIRPAIGGDVILTHNATIGRTAIIPQEKSEVIASTSTTYYRTDPNKLLNKYLFYYFQSTAFVSQLQSVMGQTTRNQVPITAQRELDIILPTFKEQIAISNVIESITDRIKAISAKHKQLIKTKKALMQDLLTGKVRVNVDS</sequence>
<dbReference type="Gene3D" id="3.90.220.20">
    <property type="entry name" value="DNA methylase specificity domains"/>
    <property type="match status" value="2"/>
</dbReference>
<dbReference type="EMBL" id="FOOU01000006">
    <property type="protein sequence ID" value="SFG37219.1"/>
    <property type="molecule type" value="Genomic_DNA"/>
</dbReference>
<dbReference type="Proteomes" id="UP000198623">
    <property type="component" value="Unassembled WGS sequence"/>
</dbReference>
<dbReference type="Gene3D" id="1.10.287.1120">
    <property type="entry name" value="Bipartite methylase S protein"/>
    <property type="match status" value="1"/>
</dbReference>
<feature type="domain" description="Type I restriction modification DNA specificity" evidence="5">
    <location>
        <begin position="6"/>
        <end position="182"/>
    </location>
</feature>
<dbReference type="PANTHER" id="PTHR30408">
    <property type="entry name" value="TYPE-1 RESTRICTION ENZYME ECOKI SPECIFICITY PROTEIN"/>
    <property type="match status" value="1"/>
</dbReference>
<dbReference type="GO" id="GO:0003677">
    <property type="term" value="F:DNA binding"/>
    <property type="evidence" value="ECO:0007669"/>
    <property type="project" value="UniProtKB-KW"/>
</dbReference>
<dbReference type="OrthoDB" id="398435at2"/>
<dbReference type="GO" id="GO:0009307">
    <property type="term" value="P:DNA restriction-modification system"/>
    <property type="evidence" value="ECO:0007669"/>
    <property type="project" value="UniProtKB-KW"/>
</dbReference>
<keyword evidence="7" id="KW-1185">Reference proteome</keyword>
<evidence type="ECO:0000256" key="3">
    <source>
        <dbReference type="ARBA" id="ARBA00023125"/>
    </source>
</evidence>
<feature type="domain" description="Type I restriction modification DNA specificity" evidence="5">
    <location>
        <begin position="211"/>
        <end position="401"/>
    </location>
</feature>
<dbReference type="RefSeq" id="WP_090727550.1">
    <property type="nucleotide sequence ID" value="NZ_FOOU01000006.1"/>
</dbReference>
<dbReference type="Pfam" id="PF01420">
    <property type="entry name" value="Methylase_S"/>
    <property type="match status" value="2"/>
</dbReference>
<accession>A0A1I2RCL4</accession>
<dbReference type="InterPro" id="IPR052021">
    <property type="entry name" value="Type-I_RS_S_subunit"/>
</dbReference>
<keyword evidence="2" id="KW-0680">Restriction system</keyword>
<dbReference type="InterPro" id="IPR000055">
    <property type="entry name" value="Restrct_endonuc_typeI_TRD"/>
</dbReference>
<dbReference type="SUPFAM" id="SSF116734">
    <property type="entry name" value="DNA methylase specificity domain"/>
    <property type="match status" value="2"/>
</dbReference>
<comment type="similarity">
    <text evidence="1">Belongs to the type-I restriction system S methylase family.</text>
</comment>
<keyword evidence="4" id="KW-0175">Coiled coil</keyword>
<organism evidence="6 7">
    <name type="scientific">Neptunomonas qingdaonensis</name>
    <dbReference type="NCBI Taxonomy" id="1045558"/>
    <lineage>
        <taxon>Bacteria</taxon>
        <taxon>Pseudomonadati</taxon>
        <taxon>Pseudomonadota</taxon>
        <taxon>Gammaproteobacteria</taxon>
        <taxon>Oceanospirillales</taxon>
        <taxon>Oceanospirillaceae</taxon>
        <taxon>Neptunomonas</taxon>
    </lineage>
</organism>
<gene>
    <name evidence="6" type="ORF">SAMN05216175_10612</name>
</gene>
<dbReference type="PANTHER" id="PTHR30408:SF12">
    <property type="entry name" value="TYPE I RESTRICTION ENZYME MJAVIII SPECIFICITY SUBUNIT"/>
    <property type="match status" value="1"/>
</dbReference>
<protein>
    <submittedName>
        <fullName evidence="6">Type I restriction enzyme, S subunit</fullName>
    </submittedName>
</protein>
<evidence type="ECO:0000256" key="2">
    <source>
        <dbReference type="ARBA" id="ARBA00022747"/>
    </source>
</evidence>
<proteinExistence type="inferred from homology"/>
<evidence type="ECO:0000313" key="6">
    <source>
        <dbReference type="EMBL" id="SFG37219.1"/>
    </source>
</evidence>
<dbReference type="AlphaFoldDB" id="A0A1I2RCL4"/>
<name>A0A1I2RCL4_9GAMM</name>
<keyword evidence="3" id="KW-0238">DNA-binding</keyword>
<dbReference type="InterPro" id="IPR044946">
    <property type="entry name" value="Restrct_endonuc_typeI_TRD_sf"/>
</dbReference>
<evidence type="ECO:0000256" key="1">
    <source>
        <dbReference type="ARBA" id="ARBA00010923"/>
    </source>
</evidence>
<dbReference type="CDD" id="cd17246">
    <property type="entry name" value="RMtype1_S_SonII-TRD2-CR2_like"/>
    <property type="match status" value="1"/>
</dbReference>
<evidence type="ECO:0000259" key="5">
    <source>
        <dbReference type="Pfam" id="PF01420"/>
    </source>
</evidence>
<dbReference type="STRING" id="1045558.SAMN05216175_10612"/>
<feature type="coiled-coil region" evidence="4">
    <location>
        <begin position="164"/>
        <end position="191"/>
    </location>
</feature>
<evidence type="ECO:0000256" key="4">
    <source>
        <dbReference type="SAM" id="Coils"/>
    </source>
</evidence>
<evidence type="ECO:0000313" key="7">
    <source>
        <dbReference type="Proteomes" id="UP000198623"/>
    </source>
</evidence>